<evidence type="ECO:0000313" key="4">
    <source>
        <dbReference type="Proteomes" id="UP001552299"/>
    </source>
</evidence>
<name>A0ABD0V8M8_DENTH</name>
<dbReference type="InterPro" id="IPR001878">
    <property type="entry name" value="Znf_CCHC"/>
</dbReference>
<keyword evidence="1" id="KW-0863">Zinc-finger</keyword>
<protein>
    <recommendedName>
        <fullName evidence="2">CCHC-type domain-containing protein</fullName>
    </recommendedName>
</protein>
<evidence type="ECO:0000259" key="2">
    <source>
        <dbReference type="PROSITE" id="PS50158"/>
    </source>
</evidence>
<comment type="caution">
    <text evidence="3">The sequence shown here is derived from an EMBL/GenBank/DDBJ whole genome shotgun (WGS) entry which is preliminary data.</text>
</comment>
<keyword evidence="4" id="KW-1185">Reference proteome</keyword>
<reference evidence="3 4" key="1">
    <citation type="journal article" date="2024" name="Plant Biotechnol. J.">
        <title>Dendrobium thyrsiflorum genome and its molecular insights into genes involved in important horticultural traits.</title>
        <authorList>
            <person name="Chen B."/>
            <person name="Wang J.Y."/>
            <person name="Zheng P.J."/>
            <person name="Li K.L."/>
            <person name="Liang Y.M."/>
            <person name="Chen X.F."/>
            <person name="Zhang C."/>
            <person name="Zhao X."/>
            <person name="He X."/>
            <person name="Zhang G.Q."/>
            <person name="Liu Z.J."/>
            <person name="Xu Q."/>
        </authorList>
    </citation>
    <scope>NUCLEOTIDE SEQUENCE [LARGE SCALE GENOMIC DNA]</scope>
    <source>
        <strain evidence="3">GZMU011</strain>
    </source>
</reference>
<dbReference type="SUPFAM" id="SSF56219">
    <property type="entry name" value="DNase I-like"/>
    <property type="match status" value="1"/>
</dbReference>
<dbReference type="InterPro" id="IPR036875">
    <property type="entry name" value="Znf_CCHC_sf"/>
</dbReference>
<dbReference type="EMBL" id="JANQDX010000007">
    <property type="protein sequence ID" value="KAL0921354.1"/>
    <property type="molecule type" value="Genomic_DNA"/>
</dbReference>
<dbReference type="InterPro" id="IPR036691">
    <property type="entry name" value="Endo/exonu/phosph_ase_sf"/>
</dbReference>
<keyword evidence="1" id="KW-0862">Zinc</keyword>
<organism evidence="3 4">
    <name type="scientific">Dendrobium thyrsiflorum</name>
    <name type="common">Pinecone-like raceme dendrobium</name>
    <name type="synonym">Orchid</name>
    <dbReference type="NCBI Taxonomy" id="117978"/>
    <lineage>
        <taxon>Eukaryota</taxon>
        <taxon>Viridiplantae</taxon>
        <taxon>Streptophyta</taxon>
        <taxon>Embryophyta</taxon>
        <taxon>Tracheophyta</taxon>
        <taxon>Spermatophyta</taxon>
        <taxon>Magnoliopsida</taxon>
        <taxon>Liliopsida</taxon>
        <taxon>Asparagales</taxon>
        <taxon>Orchidaceae</taxon>
        <taxon>Epidendroideae</taxon>
        <taxon>Malaxideae</taxon>
        <taxon>Dendrobiinae</taxon>
        <taxon>Dendrobium</taxon>
    </lineage>
</organism>
<accession>A0ABD0V8M8</accession>
<dbReference type="AlphaFoldDB" id="A0ABD0V8M8"/>
<dbReference type="SUPFAM" id="SSF57756">
    <property type="entry name" value="Retrovirus zinc finger-like domains"/>
    <property type="match status" value="1"/>
</dbReference>
<keyword evidence="1" id="KW-0479">Metal-binding</keyword>
<dbReference type="PANTHER" id="PTHR33710:SF71">
    <property type="entry name" value="ENDONUCLEASE_EXONUCLEASE_PHOSPHATASE DOMAIN-CONTAINING PROTEIN"/>
    <property type="match status" value="1"/>
</dbReference>
<evidence type="ECO:0000256" key="1">
    <source>
        <dbReference type="PROSITE-ProRule" id="PRU00047"/>
    </source>
</evidence>
<dbReference type="GO" id="GO:0008270">
    <property type="term" value="F:zinc ion binding"/>
    <property type="evidence" value="ECO:0007669"/>
    <property type="project" value="UniProtKB-KW"/>
</dbReference>
<dbReference type="Proteomes" id="UP001552299">
    <property type="component" value="Unassembled WGS sequence"/>
</dbReference>
<dbReference type="InterPro" id="IPR005135">
    <property type="entry name" value="Endo/exonuclease/phosphatase"/>
</dbReference>
<dbReference type="PROSITE" id="PS50158">
    <property type="entry name" value="ZF_CCHC"/>
    <property type="match status" value="1"/>
</dbReference>
<evidence type="ECO:0000313" key="3">
    <source>
        <dbReference type="EMBL" id="KAL0921354.1"/>
    </source>
</evidence>
<dbReference type="Gene3D" id="3.60.10.10">
    <property type="entry name" value="Endonuclease/exonuclease/phosphatase"/>
    <property type="match status" value="1"/>
</dbReference>
<gene>
    <name evidence="3" type="ORF">M5K25_008418</name>
</gene>
<dbReference type="Pfam" id="PF03372">
    <property type="entry name" value="Exo_endo_phos"/>
    <property type="match status" value="1"/>
</dbReference>
<feature type="domain" description="CCHC-type" evidence="2">
    <location>
        <begin position="360"/>
        <end position="375"/>
    </location>
</feature>
<sequence>MAFRNALHPVLVLTEPWSSAHRPVLSVSLRVQLIWPRVRVSTFAPFMRCSRSDVPSPAFSQDEQGPPQEAVLKAISEVSKSEGRVSQTTNVIIGGTVKDDATNEWLALDQKIMVRLNSSSSSPYSIKTRSKADGKSALHMEGAGLQDSLCRHNKPRPTADLGGIISSCSSEDHLIDDPNSLNLKQEKTVITVAEVATSNKRRYSCNVTDHFLVDTWLREGNRRILSDEVNSVPQLTTKEIPMESVQNSGSSLALDDGTTRPGNSFIKSFADIAKTPLKKRFTPIILEELEEISADGVMIPSQEEVILNIKKLEFTLVGKILGKKLSYTFISSELKKSWNRFCIHGKIFQTCEYEEVPTFCFNCGKIGHKKEGCPDLNINADSRVEGAIMFHQTKEASGSTPSVDANLDNCSKDGNFTSSNPWVVVKRKLKPLARKEITDHGGTPANQETTVRMDVSKRWRLKGSVFSVGESSGKKVLLSDKEHQNQYVLSVQNKGVIFRDPLLVKKSTANQIFGSLKGSRMFITSSINQMNPIIIWNCRGAKKKATANYVHHMLDVQKPSFFALLETKVVGFDRKEVDGLFGQQWEFHCHASKGLAGGIMVFWKTSKVTFKVLEEIDQCILGSLEDDSGNCFLIATVYANTNYVERRALWHFLNQHCSNLDSPLIVGGDFNCVLNQFDKKGGKPFVLNSSAQELWNCMMHCDLKETKFLGPKFTWTNNKEGTSKIWVRHDRFLVNSLTVQLLPFVLTHHLARIASDHAPIMLHLLNAQSAKPLSFEDTWVSYHQARRIIKAKRFGKMHGTAAEILNRKCRKSLRALFFWSKNKLKDLND</sequence>
<proteinExistence type="predicted"/>
<dbReference type="PANTHER" id="PTHR33710">
    <property type="entry name" value="BNAC02G09200D PROTEIN"/>
    <property type="match status" value="1"/>
</dbReference>